<dbReference type="GO" id="GO:0016780">
    <property type="term" value="F:phosphotransferase activity, for other substituted phosphate groups"/>
    <property type="evidence" value="ECO:0007669"/>
    <property type="project" value="InterPro"/>
</dbReference>
<feature type="compositionally biased region" description="Basic and acidic residues" evidence="8">
    <location>
        <begin position="377"/>
        <end position="386"/>
    </location>
</feature>
<feature type="binding site" evidence="7">
    <location>
        <position position="175"/>
    </location>
    <ligand>
        <name>Mg(2+)</name>
        <dbReference type="ChEBI" id="CHEBI:18420"/>
    </ligand>
</feature>
<dbReference type="EMBL" id="CP047591">
    <property type="protein sequence ID" value="QHI72444.1"/>
    <property type="molecule type" value="Genomic_DNA"/>
</dbReference>
<sequence length="445" mass="48431">MVFWIAFLAAFVLSITFTPVAIKLAPLIGAVDIPKDSRRMHTKPMPRFGGLAIFVGAMATIAWLTWYGWPILERNFAQMGAVILEQPVGRMPGVLLGGVLIYILGIIDDLKGMPAKVKFLGQALIACVPYAFGVRIEFVTNHFGATFGDSHSYFVGAICFFITIIWIVGITNTVNLIDGLDGLASGVASISSLCLAYTAYIHGSYLPALAMLALAGGALGFLPYNFHPAKIFMGDGGSLFLGFMLATLSIVGPVKSATIMAVIIPVLVLGLPIFDTAFAILRRLVNHRPIMEADKGHLHHRLMAAGLGQRRTVLTLYGISGVMGVAAVLFSRDLFVETAGLIGIAAMYIYVFLTDANNWRLQIKAVNIAHEEKQQKKLEKKQKNNLDIKTNQIEPSKQEESNKADEPAGNEDEPEDEETTEGEDVSDIKKDDTEGLDIKEDESKE</sequence>
<evidence type="ECO:0000256" key="7">
    <source>
        <dbReference type="PIRSR" id="PIRSR600715-1"/>
    </source>
</evidence>
<proteinExistence type="predicted"/>
<dbReference type="GO" id="GO:0046872">
    <property type="term" value="F:metal ion binding"/>
    <property type="evidence" value="ECO:0007669"/>
    <property type="project" value="UniProtKB-KW"/>
</dbReference>
<feature type="transmembrane region" description="Helical" evidence="9">
    <location>
        <begin position="311"/>
        <end position="329"/>
    </location>
</feature>
<evidence type="ECO:0000256" key="9">
    <source>
        <dbReference type="SAM" id="Phobius"/>
    </source>
</evidence>
<dbReference type="PROSITE" id="PS01348">
    <property type="entry name" value="MRAY_2"/>
    <property type="match status" value="1"/>
</dbReference>
<dbReference type="PANTHER" id="PTHR22926">
    <property type="entry name" value="PHOSPHO-N-ACETYLMURAMOYL-PENTAPEPTIDE-TRANSFERASE"/>
    <property type="match status" value="1"/>
</dbReference>
<feature type="transmembrane region" description="Helical" evidence="9">
    <location>
        <begin position="119"/>
        <end position="138"/>
    </location>
</feature>
<feature type="transmembrane region" description="Helical" evidence="9">
    <location>
        <begin position="48"/>
        <end position="69"/>
    </location>
</feature>
<evidence type="ECO:0000256" key="5">
    <source>
        <dbReference type="ARBA" id="ARBA00022989"/>
    </source>
</evidence>
<evidence type="ECO:0000313" key="11">
    <source>
        <dbReference type="Proteomes" id="UP000463883"/>
    </source>
</evidence>
<evidence type="ECO:0000256" key="1">
    <source>
        <dbReference type="ARBA" id="ARBA00004651"/>
    </source>
</evidence>
<feature type="transmembrane region" description="Helical" evidence="9">
    <location>
        <begin position="6"/>
        <end position="28"/>
    </location>
</feature>
<keyword evidence="7" id="KW-0460">Magnesium</keyword>
<dbReference type="CDD" id="cd06853">
    <property type="entry name" value="GT_WecA_like"/>
    <property type="match status" value="1"/>
</dbReference>
<dbReference type="GO" id="GO:0071555">
    <property type="term" value="P:cell wall organization"/>
    <property type="evidence" value="ECO:0007669"/>
    <property type="project" value="TreeGrafter"/>
</dbReference>
<dbReference type="Proteomes" id="UP000463883">
    <property type="component" value="Chromosome"/>
</dbReference>
<dbReference type="GO" id="GO:0044038">
    <property type="term" value="P:cell wall macromolecule biosynthetic process"/>
    <property type="evidence" value="ECO:0007669"/>
    <property type="project" value="TreeGrafter"/>
</dbReference>
<evidence type="ECO:0000256" key="6">
    <source>
        <dbReference type="ARBA" id="ARBA00023136"/>
    </source>
</evidence>
<keyword evidence="2" id="KW-1003">Cell membrane</keyword>
<feature type="transmembrane region" description="Helical" evidence="9">
    <location>
        <begin position="231"/>
        <end position="251"/>
    </location>
</feature>
<feature type="binding site" evidence="7">
    <location>
        <position position="235"/>
    </location>
    <ligand>
        <name>Mg(2+)</name>
        <dbReference type="ChEBI" id="CHEBI:18420"/>
    </ligand>
</feature>
<feature type="transmembrane region" description="Helical" evidence="9">
    <location>
        <begin position="206"/>
        <end position="224"/>
    </location>
</feature>
<feature type="compositionally biased region" description="Acidic residues" evidence="8">
    <location>
        <begin position="408"/>
        <end position="425"/>
    </location>
</feature>
<dbReference type="RefSeq" id="WP_162362213.1">
    <property type="nucleotide sequence ID" value="NZ_CP047591.1"/>
</dbReference>
<feature type="compositionally biased region" description="Basic and acidic residues" evidence="8">
    <location>
        <begin position="426"/>
        <end position="445"/>
    </location>
</feature>
<keyword evidence="11" id="KW-1185">Reference proteome</keyword>
<keyword evidence="7" id="KW-0479">Metal-binding</keyword>
<feature type="transmembrane region" description="Helical" evidence="9">
    <location>
        <begin position="182"/>
        <end position="200"/>
    </location>
</feature>
<name>A0A6P1MIK8_9FIRM</name>
<dbReference type="InterPro" id="IPR018480">
    <property type="entry name" value="PNAcMuramoyl-5peptid_Trfase_CS"/>
</dbReference>
<protein>
    <submittedName>
        <fullName evidence="10">Undecaprenyl/decaprenyl-phosphate alpha-N-acetylglucosaminyl 1-phosphate transferase</fullName>
    </submittedName>
</protein>
<organism evidence="10 11">
    <name type="scientific">Aminipila terrae</name>
    <dbReference type="NCBI Taxonomy" id="2697030"/>
    <lineage>
        <taxon>Bacteria</taxon>
        <taxon>Bacillati</taxon>
        <taxon>Bacillota</taxon>
        <taxon>Clostridia</taxon>
        <taxon>Peptostreptococcales</taxon>
        <taxon>Anaerovoracaceae</taxon>
        <taxon>Aminipila</taxon>
    </lineage>
</organism>
<dbReference type="Pfam" id="PF00953">
    <property type="entry name" value="Glycos_transf_4"/>
    <property type="match status" value="1"/>
</dbReference>
<keyword evidence="3 10" id="KW-0808">Transferase</keyword>
<evidence type="ECO:0000256" key="4">
    <source>
        <dbReference type="ARBA" id="ARBA00022692"/>
    </source>
</evidence>
<evidence type="ECO:0000256" key="8">
    <source>
        <dbReference type="SAM" id="MobiDB-lite"/>
    </source>
</evidence>
<keyword evidence="5 9" id="KW-1133">Transmembrane helix</keyword>
<feature type="transmembrane region" description="Helical" evidence="9">
    <location>
        <begin position="335"/>
        <end position="353"/>
    </location>
</feature>
<feature type="transmembrane region" description="Helical" evidence="9">
    <location>
        <begin position="89"/>
        <end position="107"/>
    </location>
</feature>
<feature type="transmembrane region" description="Helical" evidence="9">
    <location>
        <begin position="150"/>
        <end position="170"/>
    </location>
</feature>
<dbReference type="AlphaFoldDB" id="A0A6P1MIK8"/>
<dbReference type="InterPro" id="IPR000715">
    <property type="entry name" value="Glycosyl_transferase_4"/>
</dbReference>
<gene>
    <name evidence="10" type="ORF">Ami3637_08585</name>
</gene>
<keyword evidence="4 9" id="KW-0812">Transmembrane</keyword>
<evidence type="ECO:0000313" key="10">
    <source>
        <dbReference type="EMBL" id="QHI72444.1"/>
    </source>
</evidence>
<keyword evidence="6 9" id="KW-0472">Membrane</keyword>
<comment type="cofactor">
    <cofactor evidence="7">
        <name>Mg(2+)</name>
        <dbReference type="ChEBI" id="CHEBI:18420"/>
    </cofactor>
</comment>
<reference evidence="10 11" key="1">
    <citation type="submission" date="2020-01" db="EMBL/GenBank/DDBJ databases">
        <title>Genomic analysis of Aminipila sp. CBA3637.</title>
        <authorList>
            <person name="Kim Y.B."/>
            <person name="Roh S.W."/>
        </authorList>
    </citation>
    <scope>NUCLEOTIDE SEQUENCE [LARGE SCALE GENOMIC DNA]</scope>
    <source>
        <strain evidence="10 11">CBA3637</strain>
    </source>
</reference>
<accession>A0A6P1MIK8</accession>
<feature type="transmembrane region" description="Helical" evidence="9">
    <location>
        <begin position="257"/>
        <end position="281"/>
    </location>
</feature>
<dbReference type="KEGG" id="amic:Ami3637_08585"/>
<feature type="compositionally biased region" description="Basic and acidic residues" evidence="8">
    <location>
        <begin position="396"/>
        <end position="406"/>
    </location>
</feature>
<comment type="subcellular location">
    <subcellularLocation>
        <location evidence="1">Cell membrane</location>
        <topology evidence="1">Multi-pass membrane protein</topology>
    </subcellularLocation>
</comment>
<dbReference type="PANTHER" id="PTHR22926:SF3">
    <property type="entry name" value="UNDECAPRENYL-PHOSPHATE ALPHA-N-ACETYLGLUCOSAMINYL 1-PHOSPHATE TRANSFERASE"/>
    <property type="match status" value="1"/>
</dbReference>
<evidence type="ECO:0000256" key="2">
    <source>
        <dbReference type="ARBA" id="ARBA00022475"/>
    </source>
</evidence>
<evidence type="ECO:0000256" key="3">
    <source>
        <dbReference type="ARBA" id="ARBA00022679"/>
    </source>
</evidence>
<feature type="region of interest" description="Disordered" evidence="8">
    <location>
        <begin position="377"/>
        <end position="445"/>
    </location>
</feature>
<dbReference type="GO" id="GO:0009103">
    <property type="term" value="P:lipopolysaccharide biosynthetic process"/>
    <property type="evidence" value="ECO:0007669"/>
    <property type="project" value="TreeGrafter"/>
</dbReference>
<dbReference type="GO" id="GO:0005886">
    <property type="term" value="C:plasma membrane"/>
    <property type="evidence" value="ECO:0007669"/>
    <property type="project" value="UniProtKB-SubCell"/>
</dbReference>